<keyword evidence="2" id="KW-1185">Reference proteome</keyword>
<reference evidence="1 2" key="1">
    <citation type="submission" date="2019-08" db="EMBL/GenBank/DDBJ databases">
        <title>Whole genome of Aphis craccivora.</title>
        <authorList>
            <person name="Voronova N.V."/>
            <person name="Shulinski R.S."/>
            <person name="Bandarenka Y.V."/>
            <person name="Zhorov D.G."/>
            <person name="Warner D."/>
        </authorList>
    </citation>
    <scope>NUCLEOTIDE SEQUENCE [LARGE SCALE GENOMIC DNA]</scope>
    <source>
        <strain evidence="1">180601</strain>
        <tissue evidence="1">Whole Body</tissue>
    </source>
</reference>
<protein>
    <submittedName>
        <fullName evidence="1">Uncharacterized protein</fullName>
    </submittedName>
</protein>
<evidence type="ECO:0000313" key="1">
    <source>
        <dbReference type="EMBL" id="KAF0753543.1"/>
    </source>
</evidence>
<organism evidence="1 2">
    <name type="scientific">Aphis craccivora</name>
    <name type="common">Cowpea aphid</name>
    <dbReference type="NCBI Taxonomy" id="307492"/>
    <lineage>
        <taxon>Eukaryota</taxon>
        <taxon>Metazoa</taxon>
        <taxon>Ecdysozoa</taxon>
        <taxon>Arthropoda</taxon>
        <taxon>Hexapoda</taxon>
        <taxon>Insecta</taxon>
        <taxon>Pterygota</taxon>
        <taxon>Neoptera</taxon>
        <taxon>Paraneoptera</taxon>
        <taxon>Hemiptera</taxon>
        <taxon>Sternorrhyncha</taxon>
        <taxon>Aphidomorpha</taxon>
        <taxon>Aphidoidea</taxon>
        <taxon>Aphididae</taxon>
        <taxon>Aphidini</taxon>
        <taxon>Aphis</taxon>
        <taxon>Aphis</taxon>
    </lineage>
</organism>
<dbReference type="EMBL" id="VUJU01004701">
    <property type="protein sequence ID" value="KAF0753543.1"/>
    <property type="molecule type" value="Genomic_DNA"/>
</dbReference>
<gene>
    <name evidence="1" type="ORF">FWK35_00027051</name>
</gene>
<dbReference type="Proteomes" id="UP000478052">
    <property type="component" value="Unassembled WGS sequence"/>
</dbReference>
<sequence>MVCPFNYHSRSADNKLNYEYRITLKLISNEFLVIDDRCRRPVIQNCNASEYYIHSWKYTGWYYHTELNICRPLYTPNGWHTCKENYELPEAREMCEDLCAESCVMTNGAQGICMSNEICKMYNHSPPVNKPCGRNQNCCAKVPDKGLLPFTGPVNDLEGIVQVGVRKKLTDPGYPRDSFSYIYFLPYHITEEGKRYK</sequence>
<accession>A0A6G0YCW8</accession>
<dbReference type="OrthoDB" id="6572133at2759"/>
<dbReference type="AlphaFoldDB" id="A0A6G0YCW8"/>
<proteinExistence type="predicted"/>
<evidence type="ECO:0000313" key="2">
    <source>
        <dbReference type="Proteomes" id="UP000478052"/>
    </source>
</evidence>
<name>A0A6G0YCW8_APHCR</name>
<comment type="caution">
    <text evidence="1">The sequence shown here is derived from an EMBL/GenBank/DDBJ whole genome shotgun (WGS) entry which is preliminary data.</text>
</comment>